<protein>
    <submittedName>
        <fullName evidence="2">Uncharacterized protein</fullName>
    </submittedName>
</protein>
<comment type="caution">
    <text evidence="2">The sequence shown here is derived from an EMBL/GenBank/DDBJ whole genome shotgun (WGS) entry which is preliminary data.</text>
</comment>
<gene>
    <name evidence="2" type="ORF">ANN_26897</name>
</gene>
<organism evidence="2 3">
    <name type="scientific">Periplaneta americana</name>
    <name type="common">American cockroach</name>
    <name type="synonym">Blatta americana</name>
    <dbReference type="NCBI Taxonomy" id="6978"/>
    <lineage>
        <taxon>Eukaryota</taxon>
        <taxon>Metazoa</taxon>
        <taxon>Ecdysozoa</taxon>
        <taxon>Arthropoda</taxon>
        <taxon>Hexapoda</taxon>
        <taxon>Insecta</taxon>
        <taxon>Pterygota</taxon>
        <taxon>Neoptera</taxon>
        <taxon>Polyneoptera</taxon>
        <taxon>Dictyoptera</taxon>
        <taxon>Blattodea</taxon>
        <taxon>Blattoidea</taxon>
        <taxon>Blattidae</taxon>
        <taxon>Blattinae</taxon>
        <taxon>Periplaneta</taxon>
    </lineage>
</organism>
<sequence>MTKLSASVDQEELGKSLWGLSGYSSANWDLALSGAEAGWSSSQFDMAVNPGLAAIWEDEKQRLREEGRTSQLTPQASQDRLFVTSTESELFFKHRLHEILLNTNSQVSDNSSSNNPESASTPYPAETPKDSGLLEASFLDLHVQTRGLRSSTGCQHIKPDDDISVVDEYLVLSLPSSQRVRTLSRDESVLYLCTLQQFCPACVAGFRRGVIKLNFKGYSLSPNSKPLCTPFQKASSSYIFGMCYHSSQKPDGAIEKTAIDWNPQGVRKRGRPRKTWKRSIEEEVERCGKSWKEVKRLAGDRVRWRNLTAALCST</sequence>
<proteinExistence type="predicted"/>
<evidence type="ECO:0000256" key="1">
    <source>
        <dbReference type="SAM" id="MobiDB-lite"/>
    </source>
</evidence>
<accession>A0ABQ8RWI3</accession>
<evidence type="ECO:0000313" key="3">
    <source>
        <dbReference type="Proteomes" id="UP001148838"/>
    </source>
</evidence>
<name>A0ABQ8RWI3_PERAM</name>
<evidence type="ECO:0000313" key="2">
    <source>
        <dbReference type="EMBL" id="KAJ4426088.1"/>
    </source>
</evidence>
<feature type="region of interest" description="Disordered" evidence="1">
    <location>
        <begin position="104"/>
        <end position="127"/>
    </location>
</feature>
<reference evidence="2 3" key="1">
    <citation type="journal article" date="2022" name="Allergy">
        <title>Genome assembly and annotation of Periplaneta americana reveal a comprehensive cockroach allergen profile.</title>
        <authorList>
            <person name="Wang L."/>
            <person name="Xiong Q."/>
            <person name="Saelim N."/>
            <person name="Wang L."/>
            <person name="Nong W."/>
            <person name="Wan A.T."/>
            <person name="Shi M."/>
            <person name="Liu X."/>
            <person name="Cao Q."/>
            <person name="Hui J.H.L."/>
            <person name="Sookrung N."/>
            <person name="Leung T.F."/>
            <person name="Tungtrongchitr A."/>
            <person name="Tsui S.K.W."/>
        </authorList>
    </citation>
    <scope>NUCLEOTIDE SEQUENCE [LARGE SCALE GENOMIC DNA]</scope>
    <source>
        <strain evidence="2">PWHHKU_190912</strain>
    </source>
</reference>
<feature type="compositionally biased region" description="Low complexity" evidence="1">
    <location>
        <begin position="104"/>
        <end position="115"/>
    </location>
</feature>
<dbReference type="EMBL" id="JAJSOF020000040">
    <property type="protein sequence ID" value="KAJ4426088.1"/>
    <property type="molecule type" value="Genomic_DNA"/>
</dbReference>
<dbReference type="Proteomes" id="UP001148838">
    <property type="component" value="Unassembled WGS sequence"/>
</dbReference>
<keyword evidence="3" id="KW-1185">Reference proteome</keyword>